<comment type="caution">
    <text evidence="2">The sequence shown here is derived from an EMBL/GenBank/DDBJ whole genome shotgun (WGS) entry which is preliminary data.</text>
</comment>
<dbReference type="PANTHER" id="PTHR12526">
    <property type="entry name" value="GLYCOSYLTRANSFERASE"/>
    <property type="match status" value="1"/>
</dbReference>
<evidence type="ECO:0000259" key="1">
    <source>
        <dbReference type="Pfam" id="PF11997"/>
    </source>
</evidence>
<dbReference type="GO" id="GO:0016740">
    <property type="term" value="F:transferase activity"/>
    <property type="evidence" value="ECO:0007669"/>
    <property type="project" value="UniProtKB-KW"/>
</dbReference>
<dbReference type="InterPro" id="IPR022622">
    <property type="entry name" value="DUF3492"/>
</dbReference>
<organism evidence="2 3">
    <name type="scientific">Arsenicicoccus piscis</name>
    <dbReference type="NCBI Taxonomy" id="673954"/>
    <lineage>
        <taxon>Bacteria</taxon>
        <taxon>Bacillati</taxon>
        <taxon>Actinomycetota</taxon>
        <taxon>Actinomycetes</taxon>
        <taxon>Micrococcales</taxon>
        <taxon>Intrasporangiaceae</taxon>
        <taxon>Arsenicicoccus</taxon>
    </lineage>
</organism>
<dbReference type="NCBIfam" id="NF038011">
    <property type="entry name" value="PelF"/>
    <property type="match status" value="1"/>
</dbReference>
<dbReference type="EMBL" id="BSUJ01000001">
    <property type="protein sequence ID" value="GMA20173.1"/>
    <property type="molecule type" value="Genomic_DNA"/>
</dbReference>
<dbReference type="Gene3D" id="3.40.50.2000">
    <property type="entry name" value="Glycogen Phosphorylase B"/>
    <property type="match status" value="2"/>
</dbReference>
<evidence type="ECO:0000313" key="3">
    <source>
        <dbReference type="Proteomes" id="UP001157109"/>
    </source>
</evidence>
<keyword evidence="2" id="KW-0808">Transferase</keyword>
<name>A0ABQ6HNY2_9MICO</name>
<dbReference type="SUPFAM" id="SSF53756">
    <property type="entry name" value="UDP-Glycosyltransferase/glycogen phosphorylase"/>
    <property type="match status" value="1"/>
</dbReference>
<dbReference type="Pfam" id="PF11997">
    <property type="entry name" value="DUF3492"/>
    <property type="match status" value="1"/>
</dbReference>
<protein>
    <submittedName>
        <fullName evidence="2">Glycosyl transferase family 1</fullName>
    </submittedName>
</protein>
<sequence length="595" mass="65805">MIRHTSTLAATKDLTMSTPETLPELDPQYPEVDVAIVMESTYPYLKGGVSAVVHDILLGNPDLTFGIIHLTWDSKAPHEDLYGMPDNVAWVKPVYLSMEEHQADFRDLRPSDLGMSARQRTVLSHRVFDAMDAIVAGDMDPFWALYDEGMNPHTRTYPLWALLGSGEFMAALRRRMPALDLPLTDLFWQMREFFSLAAAVLGADLPRASVYHAHTTGYASLMSAAGARMHGTDFLLTEHNLYVRDTVNTRLDRNMALPVTATDYRTFDVPLADRAWMAWWIEMGRLCYPSAHTITYLYPKAITEAADLGAPVERSVVIPNGMTMSEFNDVAGQRDRAMEDILAGDPDRTWRLVYIARVVPIKGLLDLIDTIDILVNERGVTNLVVDVLGPTEHLPDYYQQCVDKIAAKGLGDYLVFRGTVNVRAMLGDFDLLVLPSYNEGQPIVVLEAMTAGIPTVGTEVGGMAQLIGDPLTRPGGQTWDACGLLTVPGDAVMMADRLQDVFADRAGYVAMAHNARGRVRDFFQLHDVTGAYNQLYRELAHLPQRTAAQSSALADVVTELAMSPAQQHDLEDQLERLARWLEAGAPMGVSHGEGS</sequence>
<dbReference type="InterPro" id="IPR047691">
    <property type="entry name" value="PelF-like"/>
</dbReference>
<feature type="domain" description="DUF3492" evidence="1">
    <location>
        <begin position="33"/>
        <end position="312"/>
    </location>
</feature>
<evidence type="ECO:0000313" key="2">
    <source>
        <dbReference type="EMBL" id="GMA20173.1"/>
    </source>
</evidence>
<keyword evidence="3" id="KW-1185">Reference proteome</keyword>
<proteinExistence type="predicted"/>
<gene>
    <name evidence="2" type="ORF">GCM10025862_21940</name>
</gene>
<reference evidence="3" key="1">
    <citation type="journal article" date="2019" name="Int. J. Syst. Evol. Microbiol.">
        <title>The Global Catalogue of Microorganisms (GCM) 10K type strain sequencing project: providing services to taxonomists for standard genome sequencing and annotation.</title>
        <authorList>
            <consortium name="The Broad Institute Genomics Platform"/>
            <consortium name="The Broad Institute Genome Sequencing Center for Infectious Disease"/>
            <person name="Wu L."/>
            <person name="Ma J."/>
        </authorList>
    </citation>
    <scope>NUCLEOTIDE SEQUENCE [LARGE SCALE GENOMIC DNA]</scope>
    <source>
        <strain evidence="3">NBRC 105830</strain>
    </source>
</reference>
<dbReference type="Pfam" id="PF13692">
    <property type="entry name" value="Glyco_trans_1_4"/>
    <property type="match status" value="1"/>
</dbReference>
<dbReference type="Proteomes" id="UP001157109">
    <property type="component" value="Unassembled WGS sequence"/>
</dbReference>
<accession>A0ABQ6HNY2</accession>